<proteinExistence type="predicted"/>
<dbReference type="RefSeq" id="WP_048720368.1">
    <property type="nucleotide sequence ID" value="NZ_CABHNH010000034.1"/>
</dbReference>
<evidence type="ECO:0000313" key="2">
    <source>
        <dbReference type="EMBL" id="TRZ28314.1"/>
    </source>
</evidence>
<dbReference type="EMBL" id="PDXQ01000002">
    <property type="protein sequence ID" value="TRZ28314.1"/>
    <property type="molecule type" value="Genomic_DNA"/>
</dbReference>
<protein>
    <recommendedName>
        <fullName evidence="4">DUF3801 domain-containing protein</fullName>
    </recommendedName>
</protein>
<evidence type="ECO:0000313" key="3">
    <source>
        <dbReference type="Proteomes" id="UP000316316"/>
    </source>
</evidence>
<organism evidence="2 3">
    <name type="scientific">Enterococcus avium</name>
    <name type="common">Streptococcus avium</name>
    <dbReference type="NCBI Taxonomy" id="33945"/>
    <lineage>
        <taxon>Bacteria</taxon>
        <taxon>Bacillati</taxon>
        <taxon>Bacillota</taxon>
        <taxon>Bacilli</taxon>
        <taxon>Lactobacillales</taxon>
        <taxon>Enterococcaceae</taxon>
        <taxon>Enterococcus</taxon>
    </lineage>
</organism>
<reference evidence="1" key="2">
    <citation type="submission" date="2023-03" db="EMBL/GenBank/DDBJ databases">
        <authorList>
            <person name="Shen W."/>
            <person name="Cai J."/>
        </authorList>
    </citation>
    <scope>NUCLEOTIDE SEQUENCE</scope>
    <source>
        <strain evidence="1">P33-2</strain>
    </source>
</reference>
<dbReference type="Pfam" id="PF12687">
    <property type="entry name" value="DUF3801"/>
    <property type="match status" value="1"/>
</dbReference>
<reference evidence="2 3" key="1">
    <citation type="submission" date="2017-10" db="EMBL/GenBank/DDBJ databases">
        <title>FDA dAtabase for Regulatory Grade micrObial Sequences (FDA-ARGOS): Supporting development and validation of Infectious Disease Dx tests.</title>
        <authorList>
            <person name="Campos J."/>
            <person name="Goldberg B."/>
            <person name="Tallon L.J."/>
            <person name="Sadzewicz L."/>
            <person name="Sengamalay N."/>
            <person name="Ott S."/>
            <person name="Godinez A."/>
            <person name="Nagaraj S."/>
            <person name="Vyas G."/>
            <person name="Aluvathingal J."/>
            <person name="Nadendla S."/>
            <person name="Geyer C."/>
            <person name="Nandy P."/>
            <person name="Hobson J."/>
            <person name="Sichtig H."/>
        </authorList>
    </citation>
    <scope>NUCLEOTIDE SEQUENCE [LARGE SCALE GENOMIC DNA]</scope>
    <source>
        <strain evidence="2 3">FDAARGOS_185</strain>
    </source>
</reference>
<gene>
    <name evidence="2" type="ORF">AUF17_16435</name>
    <name evidence="1" type="ORF">P7D43_22355</name>
</gene>
<dbReference type="EMBL" id="JARPWH010000182">
    <property type="protein sequence ID" value="MDT2405108.1"/>
    <property type="molecule type" value="Genomic_DNA"/>
</dbReference>
<dbReference type="Proteomes" id="UP000316316">
    <property type="component" value="Unassembled WGS sequence"/>
</dbReference>
<evidence type="ECO:0000313" key="1">
    <source>
        <dbReference type="EMBL" id="MDT2405108.1"/>
    </source>
</evidence>
<sequence length="167" mass="19091">MEQKELIHSVYINGTATMRSFFEALLRMSSGAEQIGEYLQNKYSPNETSLYKLLNQKDPVSVQFLSQKVDLNKLRSYLDQHKVSFAFEETEKGVRMYFKAKDELLIAQALKPVITDVSTNLESFSKKVLKRPGTMSFKERVSYAQKHQAKYQGTIKKAPSVKAPVKS</sequence>
<dbReference type="AlphaFoldDB" id="A0A2N8PUA0"/>
<evidence type="ECO:0008006" key="4">
    <source>
        <dbReference type="Google" id="ProtNLM"/>
    </source>
</evidence>
<dbReference type="InterPro" id="IPR024234">
    <property type="entry name" value="DUF3801"/>
</dbReference>
<name>A0A2N8PUA0_ENTAV</name>
<comment type="caution">
    <text evidence="2">The sequence shown here is derived from an EMBL/GenBank/DDBJ whole genome shotgun (WGS) entry which is preliminary data.</text>
</comment>
<dbReference type="Proteomes" id="UP001260773">
    <property type="component" value="Unassembled WGS sequence"/>
</dbReference>
<accession>A0A2N8PUA0</accession>